<dbReference type="EMBL" id="BMWV01000008">
    <property type="protein sequence ID" value="GGY50918.1"/>
    <property type="molecule type" value="Genomic_DNA"/>
</dbReference>
<organism evidence="2 5">
    <name type="scientific">Pseudoduganella albidiflava</name>
    <dbReference type="NCBI Taxonomy" id="321983"/>
    <lineage>
        <taxon>Bacteria</taxon>
        <taxon>Pseudomonadati</taxon>
        <taxon>Pseudomonadota</taxon>
        <taxon>Betaproteobacteria</taxon>
        <taxon>Burkholderiales</taxon>
        <taxon>Oxalobacteraceae</taxon>
        <taxon>Telluria group</taxon>
        <taxon>Pseudoduganella</taxon>
    </lineage>
</organism>
<evidence type="ECO:0000313" key="3">
    <source>
        <dbReference type="EMBL" id="QBI03546.1"/>
    </source>
</evidence>
<keyword evidence="1" id="KW-0472">Membrane</keyword>
<dbReference type="InterPro" id="IPR021344">
    <property type="entry name" value="DUF2970"/>
</dbReference>
<reference evidence="2" key="3">
    <citation type="submission" date="2022-12" db="EMBL/GenBank/DDBJ databases">
        <authorList>
            <person name="Sun Q."/>
            <person name="Kim S."/>
        </authorList>
    </citation>
    <scope>NUCLEOTIDE SEQUENCE</scope>
    <source>
        <strain evidence="2">KCTC 12343</strain>
    </source>
</reference>
<gene>
    <name evidence="3" type="ORF">EYF70_24020</name>
    <name evidence="2" type="ORF">GCM10007387_36580</name>
</gene>
<evidence type="ECO:0000313" key="5">
    <source>
        <dbReference type="Proteomes" id="UP000628442"/>
    </source>
</evidence>
<feature type="transmembrane region" description="Helical" evidence="1">
    <location>
        <begin position="38"/>
        <end position="63"/>
    </location>
</feature>
<name>A0A411X3D4_9BURK</name>
<protein>
    <submittedName>
        <fullName evidence="3">DUF2970 domain-containing protein</fullName>
    </submittedName>
</protein>
<evidence type="ECO:0000313" key="2">
    <source>
        <dbReference type="EMBL" id="GGY50918.1"/>
    </source>
</evidence>
<dbReference type="Pfam" id="PF11174">
    <property type="entry name" value="DUF2970"/>
    <property type="match status" value="1"/>
</dbReference>
<keyword evidence="1" id="KW-1133">Transmembrane helix</keyword>
<keyword evidence="1" id="KW-0812">Transmembrane</keyword>
<keyword evidence="4" id="KW-1185">Reference proteome</keyword>
<dbReference type="Proteomes" id="UP000292307">
    <property type="component" value="Chromosome"/>
</dbReference>
<reference evidence="3 4" key="2">
    <citation type="submission" date="2019-02" db="EMBL/GenBank/DDBJ databases">
        <title>Draft Genome Sequences of Six Type Strains of the Genus Massilia.</title>
        <authorList>
            <person name="Miess H."/>
            <person name="Frediansyhah A."/>
            <person name="Gross H."/>
        </authorList>
    </citation>
    <scope>NUCLEOTIDE SEQUENCE [LARGE SCALE GENOMIC DNA]</scope>
    <source>
        <strain evidence="3 4">DSM 17472</strain>
    </source>
</reference>
<evidence type="ECO:0000313" key="4">
    <source>
        <dbReference type="Proteomes" id="UP000292307"/>
    </source>
</evidence>
<reference evidence="2" key="1">
    <citation type="journal article" date="2014" name="Int. J. Syst. Evol. Microbiol.">
        <title>Complete genome sequence of Corynebacterium casei LMG S-19264T (=DSM 44701T), isolated from a smear-ripened cheese.</title>
        <authorList>
            <consortium name="US DOE Joint Genome Institute (JGI-PGF)"/>
            <person name="Walter F."/>
            <person name="Albersmeier A."/>
            <person name="Kalinowski J."/>
            <person name="Ruckert C."/>
        </authorList>
    </citation>
    <scope>NUCLEOTIDE SEQUENCE</scope>
    <source>
        <strain evidence="2">KCTC 12343</strain>
    </source>
</reference>
<evidence type="ECO:0000256" key="1">
    <source>
        <dbReference type="SAM" id="Phobius"/>
    </source>
</evidence>
<dbReference type="RefSeq" id="WP_131147644.1">
    <property type="nucleotide sequence ID" value="NZ_BMWV01000008.1"/>
</dbReference>
<proteinExistence type="predicted"/>
<dbReference type="Proteomes" id="UP000628442">
    <property type="component" value="Unassembled WGS sequence"/>
</dbReference>
<accession>A0A411X3D4</accession>
<dbReference type="OrthoDB" id="8657357at2"/>
<dbReference type="AlphaFoldDB" id="A0A411X3D4"/>
<sequence>MNGRKPSFLYSLKAVLWSFVGLRRKSDFDQDTGKLNPIHVIVAGLIAVALFIGILVAIVKVVVAQQ</sequence>
<dbReference type="EMBL" id="CP036401">
    <property type="protein sequence ID" value="QBI03546.1"/>
    <property type="molecule type" value="Genomic_DNA"/>
</dbReference>